<keyword evidence="3 6" id="KW-0479">Metal-binding</keyword>
<dbReference type="InterPro" id="IPR001128">
    <property type="entry name" value="Cyt_P450"/>
</dbReference>
<feature type="binding site" description="axial binding residue" evidence="6">
    <location>
        <position position="440"/>
    </location>
    <ligand>
        <name>heme</name>
        <dbReference type="ChEBI" id="CHEBI:30413"/>
    </ligand>
    <ligandPart>
        <name>Fe</name>
        <dbReference type="ChEBI" id="CHEBI:18248"/>
    </ligandPart>
</feature>
<comment type="caution">
    <text evidence="9">The sequence shown here is derived from an EMBL/GenBank/DDBJ whole genome shotgun (WGS) entry which is preliminary data.</text>
</comment>
<gene>
    <name evidence="9" type="ORF">AC578_5628</name>
</gene>
<dbReference type="OrthoDB" id="1470350at2759"/>
<evidence type="ECO:0000256" key="6">
    <source>
        <dbReference type="PIRSR" id="PIRSR602401-1"/>
    </source>
</evidence>
<dbReference type="GO" id="GO:0005506">
    <property type="term" value="F:iron ion binding"/>
    <property type="evidence" value="ECO:0007669"/>
    <property type="project" value="InterPro"/>
</dbReference>
<dbReference type="PANTHER" id="PTHR24305:SF96">
    <property type="entry name" value="CYTOCHROME P450 MONOOXYGENASE STCB-RELATED"/>
    <property type="match status" value="1"/>
</dbReference>
<dbReference type="GO" id="GO:0016705">
    <property type="term" value="F:oxidoreductase activity, acting on paired donors, with incorporation or reduction of molecular oxygen"/>
    <property type="evidence" value="ECO:0007669"/>
    <property type="project" value="InterPro"/>
</dbReference>
<accession>A0A139HT66</accession>
<dbReference type="PROSITE" id="PS00086">
    <property type="entry name" value="CYTOCHROME_P450"/>
    <property type="match status" value="1"/>
</dbReference>
<dbReference type="STRING" id="321146.A0A139HT66"/>
<protein>
    <recommendedName>
        <fullName evidence="11">Cytochrome P450</fullName>
    </recommendedName>
</protein>
<organism evidence="9 10">
    <name type="scientific">Pseudocercospora eumusae</name>
    <dbReference type="NCBI Taxonomy" id="321146"/>
    <lineage>
        <taxon>Eukaryota</taxon>
        <taxon>Fungi</taxon>
        <taxon>Dikarya</taxon>
        <taxon>Ascomycota</taxon>
        <taxon>Pezizomycotina</taxon>
        <taxon>Dothideomycetes</taxon>
        <taxon>Dothideomycetidae</taxon>
        <taxon>Mycosphaerellales</taxon>
        <taxon>Mycosphaerellaceae</taxon>
        <taxon>Pseudocercospora</taxon>
    </lineage>
</organism>
<keyword evidence="8" id="KW-0472">Membrane</keyword>
<dbReference type="InterPro" id="IPR017972">
    <property type="entry name" value="Cyt_P450_CS"/>
</dbReference>
<dbReference type="PRINTS" id="PR00385">
    <property type="entry name" value="P450"/>
</dbReference>
<keyword evidence="4 7" id="KW-0560">Oxidoreductase</keyword>
<keyword evidence="6 7" id="KW-0349">Heme</keyword>
<evidence type="ECO:0000256" key="5">
    <source>
        <dbReference type="ARBA" id="ARBA00023004"/>
    </source>
</evidence>
<evidence type="ECO:0000256" key="4">
    <source>
        <dbReference type="ARBA" id="ARBA00023002"/>
    </source>
</evidence>
<dbReference type="Proteomes" id="UP000070133">
    <property type="component" value="Unassembled WGS sequence"/>
</dbReference>
<evidence type="ECO:0008006" key="11">
    <source>
        <dbReference type="Google" id="ProtNLM"/>
    </source>
</evidence>
<dbReference type="GO" id="GO:0004497">
    <property type="term" value="F:monooxygenase activity"/>
    <property type="evidence" value="ECO:0007669"/>
    <property type="project" value="UniProtKB-KW"/>
</dbReference>
<dbReference type="EMBL" id="LFZN01000011">
    <property type="protein sequence ID" value="KXT05648.1"/>
    <property type="molecule type" value="Genomic_DNA"/>
</dbReference>
<feature type="transmembrane region" description="Helical" evidence="8">
    <location>
        <begin position="6"/>
        <end position="29"/>
    </location>
</feature>
<dbReference type="Pfam" id="PF00067">
    <property type="entry name" value="p450"/>
    <property type="match status" value="1"/>
</dbReference>
<evidence type="ECO:0000313" key="10">
    <source>
        <dbReference type="Proteomes" id="UP000070133"/>
    </source>
</evidence>
<dbReference type="Gene3D" id="1.10.630.10">
    <property type="entry name" value="Cytochrome P450"/>
    <property type="match status" value="1"/>
</dbReference>
<evidence type="ECO:0000256" key="2">
    <source>
        <dbReference type="ARBA" id="ARBA00010617"/>
    </source>
</evidence>
<dbReference type="InterPro" id="IPR036396">
    <property type="entry name" value="Cyt_P450_sf"/>
</dbReference>
<comment type="similarity">
    <text evidence="2 7">Belongs to the cytochrome P450 family.</text>
</comment>
<dbReference type="PANTHER" id="PTHR24305">
    <property type="entry name" value="CYTOCHROME P450"/>
    <property type="match status" value="1"/>
</dbReference>
<dbReference type="SUPFAM" id="SSF48264">
    <property type="entry name" value="Cytochrome P450"/>
    <property type="match status" value="1"/>
</dbReference>
<keyword evidence="7" id="KW-0503">Monooxygenase</keyword>
<evidence type="ECO:0000256" key="8">
    <source>
        <dbReference type="SAM" id="Phobius"/>
    </source>
</evidence>
<dbReference type="AlphaFoldDB" id="A0A139HT66"/>
<dbReference type="InterPro" id="IPR002401">
    <property type="entry name" value="Cyt_P450_E_grp-I"/>
</dbReference>
<proteinExistence type="inferred from homology"/>
<keyword evidence="10" id="KW-1185">Reference proteome</keyword>
<dbReference type="InterPro" id="IPR050121">
    <property type="entry name" value="Cytochrome_P450_monoxygenase"/>
</dbReference>
<sequence>MIEIEIGLFQLSGALAAVFLIYHLALAYYNARISPLGRIPGPWYASITSIPRKYATAFQRREAHHTYNLVKQYGPFVRTGPREVIITDPAAFKEIHCIGTRFLKTDLYKYLNPTPPGQAPYGLFQTSDPSAHAARRKLLSRGFTLNSLRTHWEGTVQERIDFAMTSMQKEAKTGSEVDIFKWFPLMAGDIAATLMFGESFNMLERAKPDPMLARSGVNGGGNALAYNFPVLYQILRFVPLPAVQNMFQGNPVLLERGKIAVQNSKGASEAKNIFSRVLDEAEKDDPVLTDQETIVEAGSFLFAATDTTATTLTFLIWSVLSNPALQKDLETEVASLDEPFTEEKVENLPLLNAVIKETLRLYGAAPAALPRVTPPEGVTFGKYFIPGGTTVATQAWSLHRDPKIFRDPEKFDHSRWLGDLASRDEVKAIWCPFGAGSRVCIGVHLAYMELRLTTAAFFRQCRGAKLALSTTPESMEVENVFLIAPKSRRCKIVIRTDA</sequence>
<reference evidence="9 10" key="1">
    <citation type="submission" date="2015-07" db="EMBL/GenBank/DDBJ databases">
        <title>Comparative genomics of the Sigatoka disease complex on banana suggests a link between parallel evolutionary changes in Pseudocercospora fijiensis and Pseudocercospora eumusae and increased virulence on the banana host.</title>
        <authorList>
            <person name="Chang T.-C."/>
            <person name="Salvucci A."/>
            <person name="Crous P.W."/>
            <person name="Stergiopoulos I."/>
        </authorList>
    </citation>
    <scope>NUCLEOTIDE SEQUENCE [LARGE SCALE GENOMIC DNA]</scope>
    <source>
        <strain evidence="9 10">CBS 114824</strain>
    </source>
</reference>
<dbReference type="GO" id="GO:0020037">
    <property type="term" value="F:heme binding"/>
    <property type="evidence" value="ECO:0007669"/>
    <property type="project" value="InterPro"/>
</dbReference>
<keyword evidence="8" id="KW-0812">Transmembrane</keyword>
<keyword evidence="8" id="KW-1133">Transmembrane helix</keyword>
<evidence type="ECO:0000256" key="3">
    <source>
        <dbReference type="ARBA" id="ARBA00022723"/>
    </source>
</evidence>
<dbReference type="PRINTS" id="PR00463">
    <property type="entry name" value="EP450I"/>
</dbReference>
<evidence type="ECO:0000256" key="7">
    <source>
        <dbReference type="RuleBase" id="RU000461"/>
    </source>
</evidence>
<evidence type="ECO:0000256" key="1">
    <source>
        <dbReference type="ARBA" id="ARBA00001971"/>
    </source>
</evidence>
<keyword evidence="5 6" id="KW-0408">Iron</keyword>
<evidence type="ECO:0000313" key="9">
    <source>
        <dbReference type="EMBL" id="KXT05648.1"/>
    </source>
</evidence>
<name>A0A139HT66_9PEZI</name>
<comment type="cofactor">
    <cofactor evidence="1 6">
        <name>heme</name>
        <dbReference type="ChEBI" id="CHEBI:30413"/>
    </cofactor>
</comment>